<feature type="domain" description="Calcineurin-like phosphoesterase" evidence="1">
    <location>
        <begin position="5"/>
        <end position="144"/>
    </location>
</feature>
<evidence type="ECO:0000313" key="6">
    <source>
        <dbReference type="EMBL" id="CAF3804405.1"/>
    </source>
</evidence>
<dbReference type="EMBL" id="CAJNRE010002534">
    <property type="protein sequence ID" value="CAF1984190.1"/>
    <property type="molecule type" value="Genomic_DNA"/>
</dbReference>
<dbReference type="EMBL" id="CAJNOV010000113">
    <property type="protein sequence ID" value="CAF0988849.1"/>
    <property type="molecule type" value="Genomic_DNA"/>
</dbReference>
<protein>
    <recommendedName>
        <fullName evidence="1">Calcineurin-like phosphoesterase domain-containing protein</fullName>
    </recommendedName>
</protein>
<dbReference type="InterPro" id="IPR004843">
    <property type="entry name" value="Calcineurin-like_PHP"/>
</dbReference>
<dbReference type="GO" id="GO:0016787">
    <property type="term" value="F:hydrolase activity"/>
    <property type="evidence" value="ECO:0007669"/>
    <property type="project" value="InterPro"/>
</dbReference>
<dbReference type="Proteomes" id="UP000676336">
    <property type="component" value="Unassembled WGS sequence"/>
</dbReference>
<evidence type="ECO:0000313" key="7">
    <source>
        <dbReference type="EMBL" id="CAF4394706.1"/>
    </source>
</evidence>
<comment type="caution">
    <text evidence="2">The sequence shown here is derived from an EMBL/GenBank/DDBJ whole genome shotgun (WGS) entry which is preliminary data.</text>
</comment>
<dbReference type="Proteomes" id="UP000681967">
    <property type="component" value="Unassembled WGS sequence"/>
</dbReference>
<dbReference type="InterPro" id="IPR029052">
    <property type="entry name" value="Metallo-depent_PP-like"/>
</dbReference>
<evidence type="ECO:0000313" key="4">
    <source>
        <dbReference type="EMBL" id="CAF1984190.1"/>
    </source>
</evidence>
<gene>
    <name evidence="6" type="ORF">BYL167_LOCUS3180</name>
    <name evidence="2" type="ORF">CJN711_LOCUS1746</name>
    <name evidence="7" type="ORF">GIL414_LOCUS29875</name>
    <name evidence="3" type="ORF">KQP761_LOCUS27154</name>
    <name evidence="4" type="ORF">MBJ925_LOCUS7449</name>
    <name evidence="5" type="ORF">SMN809_LOCUS571</name>
</gene>
<dbReference type="AlphaFoldDB" id="A0A814FXH7"/>
<dbReference type="Proteomes" id="UP000663834">
    <property type="component" value="Unassembled WGS sequence"/>
</dbReference>
<dbReference type="PANTHER" id="PTHR36492:SF2">
    <property type="entry name" value="[ACYL-CARRIER-PROTEIN] PHOSPHODIESTERASE PPTH"/>
    <property type="match status" value="1"/>
</dbReference>
<evidence type="ECO:0000313" key="8">
    <source>
        <dbReference type="Proteomes" id="UP000663855"/>
    </source>
</evidence>
<reference evidence="2" key="1">
    <citation type="submission" date="2021-02" db="EMBL/GenBank/DDBJ databases">
        <authorList>
            <person name="Nowell W R."/>
        </authorList>
    </citation>
    <scope>NUCLEOTIDE SEQUENCE</scope>
</reference>
<evidence type="ECO:0000313" key="5">
    <source>
        <dbReference type="EMBL" id="CAF3789856.1"/>
    </source>
</evidence>
<dbReference type="PANTHER" id="PTHR36492">
    <property type="match status" value="1"/>
</dbReference>
<dbReference type="Gene3D" id="3.60.21.10">
    <property type="match status" value="1"/>
</dbReference>
<dbReference type="EMBL" id="CAJOBJ010055562">
    <property type="protein sequence ID" value="CAF4394706.1"/>
    <property type="molecule type" value="Genomic_DNA"/>
</dbReference>
<evidence type="ECO:0000313" key="3">
    <source>
        <dbReference type="EMBL" id="CAF1636373.1"/>
    </source>
</evidence>
<dbReference type="EMBL" id="CAJOBH010000597">
    <property type="protein sequence ID" value="CAF3804405.1"/>
    <property type="molecule type" value="Genomic_DNA"/>
</dbReference>
<dbReference type="CDD" id="cd00838">
    <property type="entry name" value="MPP_superfamily"/>
    <property type="match status" value="1"/>
</dbReference>
<dbReference type="EMBL" id="CAJNOW010014917">
    <property type="protein sequence ID" value="CAF1636373.1"/>
    <property type="molecule type" value="Genomic_DNA"/>
</dbReference>
<dbReference type="Proteomes" id="UP000663855">
    <property type="component" value="Unassembled WGS sequence"/>
</dbReference>
<sequence length="302" mass="34919">MSDEKIFAISDLHVDQTENMQWVEQLSTNKYLNDTVIIAGDVTHVLSKLIRTLEIFKSKFKDVYYCPGNHELWTLSSREDEELHIDNSIEKFHYILETCENLGVQTKPGVTSQGITIVPLNGWYDDSLHMPMPSVTSDLQLWTDYYSCKWTSEVPQHLAAKYFTTLNEKYISSFKENRNNSKIITFSHFLTSKKLMKAYIDEMSLRRQKRLDSRKGTPCVEELKSGTMTANFSLVAGTELLNEQLNLIKPQVHIFGHSHRKMELDIDDGIRYINNPLGYVRERETGVIKSPPELYEINLNGK</sequence>
<organism evidence="2 8">
    <name type="scientific">Rotaria magnacalcarata</name>
    <dbReference type="NCBI Taxonomy" id="392030"/>
    <lineage>
        <taxon>Eukaryota</taxon>
        <taxon>Metazoa</taxon>
        <taxon>Spiralia</taxon>
        <taxon>Gnathifera</taxon>
        <taxon>Rotifera</taxon>
        <taxon>Eurotatoria</taxon>
        <taxon>Bdelloidea</taxon>
        <taxon>Philodinida</taxon>
        <taxon>Philodinidae</taxon>
        <taxon>Rotaria</taxon>
    </lineage>
</organism>
<dbReference type="SUPFAM" id="SSF56300">
    <property type="entry name" value="Metallo-dependent phosphatases"/>
    <property type="match status" value="1"/>
</dbReference>
<dbReference type="Proteomes" id="UP000681720">
    <property type="component" value="Unassembled WGS sequence"/>
</dbReference>
<dbReference type="EMBL" id="CAJOBI010000064">
    <property type="protein sequence ID" value="CAF3789856.1"/>
    <property type="molecule type" value="Genomic_DNA"/>
</dbReference>
<dbReference type="InterPro" id="IPR052963">
    <property type="entry name" value="Pantetheine_PDE"/>
</dbReference>
<evidence type="ECO:0000259" key="1">
    <source>
        <dbReference type="Pfam" id="PF00149"/>
    </source>
</evidence>
<evidence type="ECO:0000313" key="2">
    <source>
        <dbReference type="EMBL" id="CAF0988849.1"/>
    </source>
</evidence>
<dbReference type="OrthoDB" id="550558at2759"/>
<name>A0A814FXH7_9BILA</name>
<dbReference type="Pfam" id="PF00149">
    <property type="entry name" value="Metallophos"/>
    <property type="match status" value="1"/>
</dbReference>
<dbReference type="Proteomes" id="UP000663824">
    <property type="component" value="Unassembled WGS sequence"/>
</dbReference>
<proteinExistence type="predicted"/>
<accession>A0A814FXH7</accession>